<name>A0A261R402_9BORD</name>
<feature type="compositionally biased region" description="Low complexity" evidence="1">
    <location>
        <begin position="159"/>
        <end position="168"/>
    </location>
</feature>
<evidence type="ECO:0000256" key="1">
    <source>
        <dbReference type="SAM" id="MobiDB-lite"/>
    </source>
</evidence>
<keyword evidence="3" id="KW-1185">Reference proteome</keyword>
<sequence length="168" mass="17326">MRRVDSGTRLMLCLLLLAVSLRAMIPVGYMPDTAALRHGVVRISLCTSTGAVSVLQLITGAHANDPHDHGQPDAGLAPRGDAGAGHAHMAMPGMAHGGHDHDSDSDHMAGAECPFWASAHLAADLPTLALTPFLVAVRDEAVRFVAPAELPPLPPAGPPLGSRAPPLA</sequence>
<protein>
    <recommendedName>
        <fullName evidence="4">DUF2946 domain-containing protein</fullName>
    </recommendedName>
</protein>
<feature type="region of interest" description="Disordered" evidence="1">
    <location>
        <begin position="63"/>
        <end position="106"/>
    </location>
</feature>
<accession>A0A261R402</accession>
<evidence type="ECO:0000313" key="3">
    <source>
        <dbReference type="Proteomes" id="UP000216857"/>
    </source>
</evidence>
<feature type="compositionally biased region" description="Basic and acidic residues" evidence="1">
    <location>
        <begin position="97"/>
        <end position="106"/>
    </location>
</feature>
<dbReference type="AlphaFoldDB" id="A0A261R402"/>
<proteinExistence type="predicted"/>
<reference evidence="2" key="1">
    <citation type="submission" date="2017-05" db="EMBL/GenBank/DDBJ databases">
        <title>Complete and WGS of Bordetella genogroups.</title>
        <authorList>
            <person name="Spilker T."/>
            <person name="Lipuma J."/>
        </authorList>
    </citation>
    <scope>NUCLEOTIDE SEQUENCE</scope>
    <source>
        <strain evidence="2">AU21707</strain>
    </source>
</reference>
<feature type="compositionally biased region" description="Pro residues" evidence="1">
    <location>
        <begin position="149"/>
        <end position="158"/>
    </location>
</feature>
<organism evidence="2 3">
    <name type="scientific">Bordetella genomosp. 9</name>
    <dbReference type="NCBI Taxonomy" id="1416803"/>
    <lineage>
        <taxon>Bacteria</taxon>
        <taxon>Pseudomonadati</taxon>
        <taxon>Pseudomonadota</taxon>
        <taxon>Betaproteobacteria</taxon>
        <taxon>Burkholderiales</taxon>
        <taxon>Alcaligenaceae</taxon>
        <taxon>Bordetella</taxon>
    </lineage>
</organism>
<evidence type="ECO:0008006" key="4">
    <source>
        <dbReference type="Google" id="ProtNLM"/>
    </source>
</evidence>
<gene>
    <name evidence="2" type="ORF">CAL26_19450</name>
</gene>
<feature type="compositionally biased region" description="Low complexity" evidence="1">
    <location>
        <begin position="80"/>
        <end position="94"/>
    </location>
</feature>
<dbReference type="Proteomes" id="UP000216857">
    <property type="component" value="Unassembled WGS sequence"/>
</dbReference>
<dbReference type="InterPro" id="IPR021333">
    <property type="entry name" value="DUF2946"/>
</dbReference>
<dbReference type="EMBL" id="NEVJ01000003">
    <property type="protein sequence ID" value="OZI19754.1"/>
    <property type="molecule type" value="Genomic_DNA"/>
</dbReference>
<comment type="caution">
    <text evidence="2">The sequence shown here is derived from an EMBL/GenBank/DDBJ whole genome shotgun (WGS) entry which is preliminary data.</text>
</comment>
<feature type="region of interest" description="Disordered" evidence="1">
    <location>
        <begin position="149"/>
        <end position="168"/>
    </location>
</feature>
<evidence type="ECO:0000313" key="2">
    <source>
        <dbReference type="EMBL" id="OZI19754.1"/>
    </source>
</evidence>
<dbReference type="Pfam" id="PF11162">
    <property type="entry name" value="DUF2946"/>
    <property type="match status" value="1"/>
</dbReference>